<dbReference type="AlphaFoldDB" id="A0A5P1R6V7"/>
<protein>
    <submittedName>
        <fullName evidence="2">ABC transporter substrate-binding protein</fullName>
    </submittedName>
</protein>
<dbReference type="PANTHER" id="PTHR42953">
    <property type="entry name" value="HIGH-AFFINITY ZINC UPTAKE SYSTEM PROTEIN ZNUA-RELATED"/>
    <property type="match status" value="1"/>
</dbReference>
<dbReference type="InterPro" id="IPR050492">
    <property type="entry name" value="Bact_metal-bind_prot9"/>
</dbReference>
<dbReference type="Pfam" id="PF01297">
    <property type="entry name" value="ZnuA"/>
    <property type="match status" value="1"/>
</dbReference>
<dbReference type="Proteomes" id="UP000324760">
    <property type="component" value="Chromosome"/>
</dbReference>
<dbReference type="InterPro" id="IPR006127">
    <property type="entry name" value="ZnuA-like"/>
</dbReference>
<dbReference type="RefSeq" id="WP_138986036.1">
    <property type="nucleotide sequence ID" value="NZ_CP043869.1"/>
</dbReference>
<dbReference type="EMBL" id="CP043869">
    <property type="protein sequence ID" value="QEQ95333.1"/>
    <property type="molecule type" value="Genomic_DNA"/>
</dbReference>
<dbReference type="KEGG" id="ncu:F0U83_00680"/>
<evidence type="ECO:0000313" key="3">
    <source>
        <dbReference type="Proteomes" id="UP000324760"/>
    </source>
</evidence>
<dbReference type="PROSITE" id="PS51257">
    <property type="entry name" value="PROKAR_LIPOPROTEIN"/>
    <property type="match status" value="1"/>
</dbReference>
<name>A0A5P1R6V7_9GAMM</name>
<dbReference type="SUPFAM" id="SSF53807">
    <property type="entry name" value="Helical backbone' metal receptor"/>
    <property type="match status" value="1"/>
</dbReference>
<keyword evidence="3" id="KW-1185">Reference proteome</keyword>
<organism evidence="2 3">
    <name type="scientific">Neptunomonas concharum</name>
    <dbReference type="NCBI Taxonomy" id="1031538"/>
    <lineage>
        <taxon>Bacteria</taxon>
        <taxon>Pseudomonadati</taxon>
        <taxon>Pseudomonadota</taxon>
        <taxon>Gammaproteobacteria</taxon>
        <taxon>Oceanospirillales</taxon>
        <taxon>Oceanospirillaceae</taxon>
        <taxon>Neptunomonas</taxon>
    </lineage>
</organism>
<evidence type="ECO:0000256" key="1">
    <source>
        <dbReference type="SAM" id="SignalP"/>
    </source>
</evidence>
<dbReference type="OrthoDB" id="9810636at2"/>
<dbReference type="Gene3D" id="3.40.50.1980">
    <property type="entry name" value="Nitrogenase molybdenum iron protein domain"/>
    <property type="match status" value="2"/>
</dbReference>
<sequence>MKRIRSKFIRLAVIALGIASAHANAITAFACEPEWGALLKALAPNAKVIVATSAYLDPHYIEARPSLISALRSADIAVCTGAGLEVGWLPVLLKRASNPAIQQGQPGLVYASQVINTIDKHETHFLQTGHVHPEGNPHFHLDPKRLMSVAALVTERLIEIDAQNGIHYLKTHQQWHTHWLAQIAHWQQLASPLRDRKVVSQHSSFDYLWHWLGMQKVADLEPQPGVPPTLSHLNELVSTVKQERPLGIVSTWYQSPKSASWLSDKTGVPALSLPATVSDQNESATLEALFNHLISELLSRS</sequence>
<dbReference type="GO" id="GO:0046872">
    <property type="term" value="F:metal ion binding"/>
    <property type="evidence" value="ECO:0007669"/>
    <property type="project" value="InterPro"/>
</dbReference>
<dbReference type="GO" id="GO:0030001">
    <property type="term" value="P:metal ion transport"/>
    <property type="evidence" value="ECO:0007669"/>
    <property type="project" value="InterPro"/>
</dbReference>
<evidence type="ECO:0000313" key="2">
    <source>
        <dbReference type="EMBL" id="QEQ95333.1"/>
    </source>
</evidence>
<reference evidence="2 3" key="1">
    <citation type="journal article" date="2019" name="Biochem. Eng. J.">
        <title>Metabolic engineering of the marine bacteria Neptunomonas concharum for the production of acetoin and meso-2,3-butanediol from acetate.</title>
        <authorList>
            <person name="Li W."/>
            <person name="Pu N."/>
            <person name="Liu C.-X."/>
            <person name="Yuan Q.-P."/>
            <person name="Li Z.-J."/>
        </authorList>
    </citation>
    <scope>NUCLEOTIDE SEQUENCE [LARGE SCALE GENOMIC DNA]</scope>
    <source>
        <strain evidence="2 3">JCM17730</strain>
    </source>
</reference>
<proteinExistence type="predicted"/>
<dbReference type="PANTHER" id="PTHR42953:SF2">
    <property type="entry name" value="ADHESION PROTEIN"/>
    <property type="match status" value="1"/>
</dbReference>
<feature type="signal peptide" evidence="1">
    <location>
        <begin position="1"/>
        <end position="25"/>
    </location>
</feature>
<accession>A0A5P1R6V7</accession>
<feature type="chain" id="PRO_5024827399" evidence="1">
    <location>
        <begin position="26"/>
        <end position="301"/>
    </location>
</feature>
<keyword evidence="1" id="KW-0732">Signal</keyword>
<gene>
    <name evidence="2" type="ORF">F0U83_00680</name>
</gene>